<organism evidence="1 2">
    <name type="scientific">Aspergillus melleus</name>
    <dbReference type="NCBI Taxonomy" id="138277"/>
    <lineage>
        <taxon>Eukaryota</taxon>
        <taxon>Fungi</taxon>
        <taxon>Dikarya</taxon>
        <taxon>Ascomycota</taxon>
        <taxon>Pezizomycotina</taxon>
        <taxon>Eurotiomycetes</taxon>
        <taxon>Eurotiomycetidae</taxon>
        <taxon>Eurotiales</taxon>
        <taxon>Aspergillaceae</taxon>
        <taxon>Aspergillus</taxon>
        <taxon>Aspergillus subgen. Circumdati</taxon>
    </lineage>
</organism>
<sequence>MDKISINPPLEEDAPGVPFPYGDEIFYYDQVDIVRAVSKDKSWGFTEVRPDQILGFVPNVSGMTYVEPIALYLSLYRYVHGADSEVPFPGTFKNYVYTSTDTSQNVLSKAEIYLSIMTPDSANEQAFNVADTSDPGSWSRKWPF</sequence>
<gene>
    <name evidence="1" type="ORF">N8T08_003228</name>
</gene>
<accession>A0ACC3B725</accession>
<evidence type="ECO:0000313" key="2">
    <source>
        <dbReference type="Proteomes" id="UP001177260"/>
    </source>
</evidence>
<reference evidence="1 2" key="1">
    <citation type="journal article" date="2023" name="ACS Omega">
        <title>Identification of the Neoaspergillic Acid Biosynthesis Gene Cluster by Establishing an In Vitro CRISPR-Ribonucleoprotein Genetic System in Aspergillus melleus.</title>
        <authorList>
            <person name="Yuan B."/>
            <person name="Grau M.F."/>
            <person name="Murata R.M."/>
            <person name="Torok T."/>
            <person name="Venkateswaran K."/>
            <person name="Stajich J.E."/>
            <person name="Wang C.C.C."/>
        </authorList>
    </citation>
    <scope>NUCLEOTIDE SEQUENCE [LARGE SCALE GENOMIC DNA]</scope>
    <source>
        <strain evidence="1 2">IMV 1140</strain>
    </source>
</reference>
<keyword evidence="2" id="KW-1185">Reference proteome</keyword>
<evidence type="ECO:0000313" key="1">
    <source>
        <dbReference type="EMBL" id="KAK1146139.1"/>
    </source>
</evidence>
<dbReference type="Proteomes" id="UP001177260">
    <property type="component" value="Unassembled WGS sequence"/>
</dbReference>
<comment type="caution">
    <text evidence="1">The sequence shown here is derived from an EMBL/GenBank/DDBJ whole genome shotgun (WGS) entry which is preliminary data.</text>
</comment>
<proteinExistence type="predicted"/>
<dbReference type="EMBL" id="JAOPJF010000019">
    <property type="protein sequence ID" value="KAK1146139.1"/>
    <property type="molecule type" value="Genomic_DNA"/>
</dbReference>
<name>A0ACC3B725_9EURO</name>
<protein>
    <submittedName>
        <fullName evidence="1">Uncharacterized protein</fullName>
    </submittedName>
</protein>